<dbReference type="EMBL" id="RQER01000004">
    <property type="protein sequence ID" value="TGK02617.1"/>
    <property type="molecule type" value="Genomic_DNA"/>
</dbReference>
<gene>
    <name evidence="7" type="ORF">EHO57_04605</name>
    <name evidence="8" type="ORF">EHQ53_13505</name>
</gene>
<comment type="caution">
    <text evidence="7">The sequence shown here is derived from an EMBL/GenBank/DDBJ whole genome shotgun (WGS) entry which is preliminary data.</text>
</comment>
<dbReference type="Pfam" id="PF18089">
    <property type="entry name" value="DAPG_hydrolase"/>
    <property type="match status" value="1"/>
</dbReference>
<evidence type="ECO:0000256" key="1">
    <source>
        <dbReference type="ARBA" id="ARBA00001947"/>
    </source>
</evidence>
<dbReference type="EMBL" id="RQGC01000008">
    <property type="protein sequence ID" value="TGL40181.1"/>
    <property type="molecule type" value="Genomic_DNA"/>
</dbReference>
<reference evidence="8" key="1">
    <citation type="submission" date="2018-10" db="EMBL/GenBank/DDBJ databases">
        <authorList>
            <person name="Vincent A.T."/>
            <person name="Schiettekatte O."/>
            <person name="Bourhy P."/>
            <person name="Veyrier F.J."/>
            <person name="Picardeau M."/>
        </authorList>
    </citation>
    <scope>NUCLEOTIDE SEQUENCE</scope>
    <source>
        <strain evidence="8">201702690</strain>
    </source>
</reference>
<keyword evidence="2" id="KW-0479">Metal-binding</keyword>
<dbReference type="RefSeq" id="WP_135646295.1">
    <property type="nucleotide sequence ID" value="NZ_RQER01000004.1"/>
</dbReference>
<evidence type="ECO:0000313" key="10">
    <source>
        <dbReference type="Proteomes" id="UP000297946"/>
    </source>
</evidence>
<comment type="cofactor">
    <cofactor evidence="1">
        <name>Zn(2+)</name>
        <dbReference type="ChEBI" id="CHEBI:29105"/>
    </cofactor>
</comment>
<dbReference type="OrthoDB" id="2052122at2"/>
<organism evidence="7 10">
    <name type="scientific">Leptospira langatensis</name>
    <dbReference type="NCBI Taxonomy" id="2484983"/>
    <lineage>
        <taxon>Bacteria</taxon>
        <taxon>Pseudomonadati</taxon>
        <taxon>Spirochaetota</taxon>
        <taxon>Spirochaetia</taxon>
        <taxon>Leptospirales</taxon>
        <taxon>Leptospiraceae</taxon>
        <taxon>Leptospira</taxon>
    </lineage>
</organism>
<dbReference type="GO" id="GO:0046872">
    <property type="term" value="F:metal ion binding"/>
    <property type="evidence" value="ECO:0007669"/>
    <property type="project" value="UniProtKB-KW"/>
</dbReference>
<protein>
    <recommendedName>
        <fullName evidence="6">DAPG hydrolase PhiG domain-containing protein</fullName>
    </recommendedName>
</protein>
<name>A0A5F1ZR95_9LEPT</name>
<dbReference type="Proteomes" id="UP000297946">
    <property type="component" value="Unassembled WGS sequence"/>
</dbReference>
<keyword evidence="4" id="KW-0862">Zinc</keyword>
<evidence type="ECO:0000313" key="7">
    <source>
        <dbReference type="EMBL" id="TGK02617.1"/>
    </source>
</evidence>
<keyword evidence="3" id="KW-0378">Hydrolase</keyword>
<evidence type="ECO:0000313" key="9">
    <source>
        <dbReference type="Proteomes" id="UP000297273"/>
    </source>
</evidence>
<evidence type="ECO:0000256" key="3">
    <source>
        <dbReference type="ARBA" id="ARBA00022801"/>
    </source>
</evidence>
<evidence type="ECO:0000313" key="8">
    <source>
        <dbReference type="EMBL" id="TGL40181.1"/>
    </source>
</evidence>
<dbReference type="GO" id="GO:0016787">
    <property type="term" value="F:hydrolase activity"/>
    <property type="evidence" value="ECO:0007669"/>
    <property type="project" value="UniProtKB-KW"/>
</dbReference>
<dbReference type="InterPro" id="IPR041526">
    <property type="entry name" value="DAPG_hydrolase"/>
</dbReference>
<evidence type="ECO:0000259" key="6">
    <source>
        <dbReference type="Pfam" id="PF18089"/>
    </source>
</evidence>
<comment type="similarity">
    <text evidence="5">Belongs to the DAPG/phloretin hydrolase family.</text>
</comment>
<dbReference type="AlphaFoldDB" id="A0A5F1ZR95"/>
<evidence type="ECO:0000256" key="5">
    <source>
        <dbReference type="ARBA" id="ARBA00023459"/>
    </source>
</evidence>
<dbReference type="Proteomes" id="UP000297273">
    <property type="component" value="Unassembled WGS sequence"/>
</dbReference>
<reference evidence="9 10" key="2">
    <citation type="journal article" date="2019" name="PLoS Negl. Trop. Dis.">
        <title>Revisiting the worldwide diversity of Leptospira species in the environment.</title>
        <authorList>
            <person name="Vincent A.T."/>
            <person name="Schiettekatte O."/>
            <person name="Bourhy P."/>
            <person name="Veyrier F.J."/>
            <person name="Picardeau M."/>
        </authorList>
    </citation>
    <scope>NUCLEOTIDE SEQUENCE [LARGE SCALE GENOMIC DNA]</scope>
    <source>
        <strain evidence="9">201702690</strain>
        <strain evidence="7 10">SSW18</strain>
    </source>
</reference>
<proteinExistence type="inferred from homology"/>
<evidence type="ECO:0000256" key="2">
    <source>
        <dbReference type="ARBA" id="ARBA00022723"/>
    </source>
</evidence>
<keyword evidence="9" id="KW-1185">Reference proteome</keyword>
<evidence type="ECO:0000256" key="4">
    <source>
        <dbReference type="ARBA" id="ARBA00022833"/>
    </source>
</evidence>
<accession>A0A5F1ZR95</accession>
<sequence>MLESIGKTEFKAESSAKWVDIYKHWTGSLRIQIQHDTIKDVTPEMMKWWFENLGKTVTWNGEEVSLYHLWHHRDHIAITPLTNPKNKTNKGFAVGAFSLIEEQFNDFHERISARVYTTKLDETEFTFLIKKWGLTVGDIKHYYSPSKDGIDFYAETLIGINIPLLGWVINWLVLPFIYSKQTAENWIRHNIEETGQSEKVIPYLYSSRNGD</sequence>
<feature type="domain" description="DAPG hydrolase PhiG" evidence="6">
    <location>
        <begin position="37"/>
        <end position="111"/>
    </location>
</feature>